<reference evidence="2 3" key="1">
    <citation type="submission" date="2017-06" db="EMBL/GenBank/DDBJ databases">
        <authorList>
            <person name="Kim H.J."/>
            <person name="Triplett B.A."/>
        </authorList>
    </citation>
    <scope>NUCLEOTIDE SEQUENCE [LARGE SCALE GENOMIC DNA]</scope>
    <source>
        <strain evidence="2 3">DSM 44715</strain>
    </source>
</reference>
<gene>
    <name evidence="2" type="ORF">SAMN05443665_1018105</name>
</gene>
<dbReference type="InterPro" id="IPR046633">
    <property type="entry name" value="DUF6745"/>
</dbReference>
<dbReference type="RefSeq" id="WP_089327544.1">
    <property type="nucleotide sequence ID" value="NZ_FZOR01000018.1"/>
</dbReference>
<dbReference type="EMBL" id="FZOR01000018">
    <property type="protein sequence ID" value="SNT18718.1"/>
    <property type="molecule type" value="Genomic_DNA"/>
</dbReference>
<evidence type="ECO:0000313" key="2">
    <source>
        <dbReference type="EMBL" id="SNT18718.1"/>
    </source>
</evidence>
<sequence>MVTGTLREAHFVVGDWQVEAFSTGPADRARAEAGVASAYASAGLPAPERYVWVPSPARGAVAAAVLAGHGDALRESGLEDLVEQARADLGEGDLVESDLVESDLVESGAGGSVLADVRTRPWEAMRAAACSEQGPEQWPRTWAETGGLLWDQVQSLVTRVRAAIGEQAHARSLAAGNRRPTAEEERTASLLRAATLDAVLGQHDAPWLALFETLGRLDGPLAGLAEVARSAGWWWPYERLVILSERPSELHRDEPGRLHRGDGPALAYPDGFGLHAWRGMPIPPDFVASLTGLTADRISSEENAELRRVMLEIFGYDRYLAETGARPLHRDETGVLWSIDLPGDEPVVMVEVVNSTPEPDGTYRTYYLRVPPDTRTARAGVAWTFGVDEADYRPEKQT</sequence>
<feature type="domain" description="DUF6745" evidence="1">
    <location>
        <begin position="191"/>
        <end position="398"/>
    </location>
</feature>
<protein>
    <recommendedName>
        <fullName evidence="1">DUF6745 domain-containing protein</fullName>
    </recommendedName>
</protein>
<accession>A0A239KLZ3</accession>
<organism evidence="2 3">
    <name type="scientific">Actinomadura meyerae</name>
    <dbReference type="NCBI Taxonomy" id="240840"/>
    <lineage>
        <taxon>Bacteria</taxon>
        <taxon>Bacillati</taxon>
        <taxon>Actinomycetota</taxon>
        <taxon>Actinomycetes</taxon>
        <taxon>Streptosporangiales</taxon>
        <taxon>Thermomonosporaceae</taxon>
        <taxon>Actinomadura</taxon>
    </lineage>
</organism>
<dbReference type="Proteomes" id="UP000198318">
    <property type="component" value="Unassembled WGS sequence"/>
</dbReference>
<dbReference type="OrthoDB" id="871648at2"/>
<dbReference type="Pfam" id="PF20530">
    <property type="entry name" value="DUF6745"/>
    <property type="match status" value="1"/>
</dbReference>
<name>A0A239KLZ3_9ACTN</name>
<dbReference type="AlphaFoldDB" id="A0A239KLZ3"/>
<evidence type="ECO:0000313" key="3">
    <source>
        <dbReference type="Proteomes" id="UP000198318"/>
    </source>
</evidence>
<keyword evidence="3" id="KW-1185">Reference proteome</keyword>
<proteinExistence type="predicted"/>
<evidence type="ECO:0000259" key="1">
    <source>
        <dbReference type="Pfam" id="PF20530"/>
    </source>
</evidence>